<dbReference type="EMBL" id="CP002360">
    <property type="protein sequence ID" value="AEE97729.1"/>
    <property type="molecule type" value="Genomic_DNA"/>
</dbReference>
<dbReference type="InterPro" id="IPR053162">
    <property type="entry name" value="DnaD"/>
</dbReference>
<dbReference type="HOGENOM" id="CLU_050990_1_0_9"/>
<evidence type="ECO:0000259" key="3">
    <source>
        <dbReference type="Pfam" id="PF07261"/>
    </source>
</evidence>
<dbReference type="OrthoDB" id="1652900at2"/>
<dbReference type="Pfam" id="PF07261">
    <property type="entry name" value="DnaB_2"/>
    <property type="match status" value="2"/>
</dbReference>
<dbReference type="InterPro" id="IPR017019">
    <property type="entry name" value="DNA_replication_prd_bac"/>
</dbReference>
<name>F3ZY33_MAHA5</name>
<dbReference type="RefSeq" id="WP_013782152.1">
    <property type="nucleotide sequence ID" value="NC_015520.1"/>
</dbReference>
<dbReference type="PANTHER" id="PTHR37293:SF5">
    <property type="entry name" value="DNA REPLICATION PROTEIN"/>
    <property type="match status" value="1"/>
</dbReference>
<reference evidence="5" key="1">
    <citation type="submission" date="2010-11" db="EMBL/GenBank/DDBJ databases">
        <title>The complete genome of Mahella australiensis DSM 15567.</title>
        <authorList>
            <consortium name="US DOE Joint Genome Institute (JGI-PGF)"/>
            <person name="Lucas S."/>
            <person name="Copeland A."/>
            <person name="Lapidus A."/>
            <person name="Bruce D."/>
            <person name="Goodwin L."/>
            <person name="Pitluck S."/>
            <person name="Kyrpides N."/>
            <person name="Mavromatis K."/>
            <person name="Pagani I."/>
            <person name="Ivanova N."/>
            <person name="Teshima H."/>
            <person name="Brettin T."/>
            <person name="Detter J.C."/>
            <person name="Han C."/>
            <person name="Tapia R."/>
            <person name="Land M."/>
            <person name="Hauser L."/>
            <person name="Markowitz V."/>
            <person name="Cheng J.-F."/>
            <person name="Hugenholtz P."/>
            <person name="Woyke T."/>
            <person name="Wu D."/>
            <person name="Spring S."/>
            <person name="Pukall R."/>
            <person name="Steenblock K."/>
            <person name="Schneider S."/>
            <person name="Klenk H.-P."/>
            <person name="Eisen J.A."/>
        </authorList>
    </citation>
    <scope>NUCLEOTIDE SEQUENCE [LARGE SCALE GENOMIC DNA]</scope>
    <source>
        <strain evidence="5">DSM 15567 / CIP 107919 / 50-1 BON</strain>
    </source>
</reference>
<dbReference type="SUPFAM" id="SSF158499">
    <property type="entry name" value="DnaD domain-like"/>
    <property type="match status" value="2"/>
</dbReference>
<dbReference type="PIRSF" id="PIRSF033722">
    <property type="entry name" value="DnaD_CA_C3587_prd"/>
    <property type="match status" value="1"/>
</dbReference>
<dbReference type="InterPro" id="IPR034829">
    <property type="entry name" value="DnaD-like_sf"/>
</dbReference>
<organism evidence="4 5">
    <name type="scientific">Mahella australiensis (strain DSM 15567 / CIP 107919 / 50-1 BON)</name>
    <dbReference type="NCBI Taxonomy" id="697281"/>
    <lineage>
        <taxon>Bacteria</taxon>
        <taxon>Bacillati</taxon>
        <taxon>Bacillota</taxon>
        <taxon>Clostridia</taxon>
        <taxon>Thermoanaerobacterales</taxon>
        <taxon>Thermoanaerobacterales Family IV. Incertae Sedis</taxon>
        <taxon>Mahella</taxon>
    </lineage>
</organism>
<dbReference type="STRING" id="697281.Mahau_2584"/>
<feature type="domain" description="DnaB/C C-terminal" evidence="3">
    <location>
        <begin position="213"/>
        <end position="276"/>
    </location>
</feature>
<sequence length="330" mass="38263">MAIEKRSSDTMGFTPVQNNFIDNYIKDVDGDYVKVYLCMLRQYLISGNMPDISVIADLSGLSRDKVRQAQRYWCQAGFFSAPSKAPSVQSDISLDDRPSYTPTEINASIQSSNEIALLFKIAEEKLERLLSTNDIQVIYSLYDWLGLPVEVIIMLLEHCRCLGKRNIRYIEKVAVEWAQNGIDSIEKAEQHLRRFEKRNIDHKKVCEQLGIYGNPTKRQAEYIDKWLYEWNMPLDVVLLACDQTVNTREPSFAYIDAILERWHNEGVCTVADAEKAIQRFIESKKAKTSGNKKPTQTQTKNSFHNFPQRDYDFKQLEHQIQENNLKRFKG</sequence>
<dbReference type="NCBIfam" id="TIGR01446">
    <property type="entry name" value="DnaD_dom"/>
    <property type="match status" value="2"/>
</dbReference>
<dbReference type="InterPro" id="IPR006343">
    <property type="entry name" value="DnaB/C_C"/>
</dbReference>
<proteinExistence type="inferred from homology"/>
<keyword evidence="5" id="KW-1185">Reference proteome</keyword>
<evidence type="ECO:0000256" key="1">
    <source>
        <dbReference type="ARBA" id="ARBA00093462"/>
    </source>
</evidence>
<accession>F3ZY33</accession>
<gene>
    <name evidence="4" type="ordered locus">Mahau_2584</name>
</gene>
<reference evidence="4 5" key="2">
    <citation type="journal article" date="2011" name="Stand. Genomic Sci.">
        <title>Complete genome sequence of Mahella australiensis type strain (50-1 BON).</title>
        <authorList>
            <person name="Sikorski J."/>
            <person name="Teshima H."/>
            <person name="Nolan M."/>
            <person name="Lucas S."/>
            <person name="Hammon N."/>
            <person name="Deshpande S."/>
            <person name="Cheng J.F."/>
            <person name="Pitluck S."/>
            <person name="Liolios K."/>
            <person name="Pagani I."/>
            <person name="Ivanova N."/>
            <person name="Huntemann M."/>
            <person name="Mavromatis K."/>
            <person name="Ovchinikova G."/>
            <person name="Pati A."/>
            <person name="Tapia R."/>
            <person name="Han C."/>
            <person name="Goodwin L."/>
            <person name="Chen A."/>
            <person name="Palaniappan K."/>
            <person name="Land M."/>
            <person name="Hauser L."/>
            <person name="Ngatchou-Djao O.D."/>
            <person name="Rohde M."/>
            <person name="Pukall R."/>
            <person name="Spring S."/>
            <person name="Abt B."/>
            <person name="Goker M."/>
            <person name="Detter J.C."/>
            <person name="Woyke T."/>
            <person name="Bristow J."/>
            <person name="Markowitz V."/>
            <person name="Hugenholtz P."/>
            <person name="Eisen J.A."/>
            <person name="Kyrpides N.C."/>
            <person name="Klenk H.P."/>
            <person name="Lapidus A."/>
        </authorList>
    </citation>
    <scope>NUCLEOTIDE SEQUENCE [LARGE SCALE GENOMIC DNA]</scope>
    <source>
        <strain evidence="5">DSM 15567 / CIP 107919 / 50-1 BON</strain>
    </source>
</reference>
<dbReference type="eggNOG" id="COG3935">
    <property type="taxonomic scope" value="Bacteria"/>
</dbReference>
<evidence type="ECO:0000313" key="4">
    <source>
        <dbReference type="EMBL" id="AEE97729.1"/>
    </source>
</evidence>
<dbReference type="Gene3D" id="1.10.10.630">
    <property type="entry name" value="DnaD domain-like"/>
    <property type="match status" value="2"/>
</dbReference>
<feature type="region of interest" description="Disordered" evidence="2">
    <location>
        <begin position="285"/>
        <end position="306"/>
    </location>
</feature>
<feature type="compositionally biased region" description="Polar residues" evidence="2">
    <location>
        <begin position="288"/>
        <end position="305"/>
    </location>
</feature>
<feature type="domain" description="DnaB/C C-terminal" evidence="3">
    <location>
        <begin position="119"/>
        <end position="191"/>
    </location>
</feature>
<dbReference type="Proteomes" id="UP000008457">
    <property type="component" value="Chromosome"/>
</dbReference>
<dbReference type="PANTHER" id="PTHR37293">
    <property type="entry name" value="PHAGE REPLICATION PROTEIN-RELATED"/>
    <property type="match status" value="1"/>
</dbReference>
<protein>
    <submittedName>
        <fullName evidence="4">Primosome, DnaD subunit</fullName>
    </submittedName>
</protein>
<evidence type="ECO:0000256" key="2">
    <source>
        <dbReference type="SAM" id="MobiDB-lite"/>
    </source>
</evidence>
<comment type="similarity">
    <text evidence="1">Belongs to the DnaB/DnaD family.</text>
</comment>
<dbReference type="AlphaFoldDB" id="F3ZY33"/>
<dbReference type="KEGG" id="mas:Mahau_2584"/>
<evidence type="ECO:0000313" key="5">
    <source>
        <dbReference type="Proteomes" id="UP000008457"/>
    </source>
</evidence>